<feature type="chain" id="PRO_5044552793" evidence="1">
    <location>
        <begin position="29"/>
        <end position="98"/>
    </location>
</feature>
<dbReference type="WBParaSite" id="OFLC_0001531701-mRNA-1">
    <property type="protein sequence ID" value="OFLC_0001531701-mRNA-1"/>
    <property type="gene ID" value="OFLC_0001531701"/>
</dbReference>
<reference evidence="4" key="1">
    <citation type="submission" date="2016-06" db="UniProtKB">
        <authorList>
            <consortium name="WormBaseParasite"/>
        </authorList>
    </citation>
    <scope>IDENTIFICATION</scope>
</reference>
<evidence type="ECO:0000313" key="3">
    <source>
        <dbReference type="Proteomes" id="UP000267606"/>
    </source>
</evidence>
<sequence length="98" mass="11299">MVLTSWKQSSPLLLSALLLICFPICNHATLLTHIVRGRSFDVDPLSIVGRELKVIQPEKQRSSNNLRNCFFSPVQCLLPFDSSRSMENDIKKRIEFFY</sequence>
<keyword evidence="1" id="KW-0732">Signal</keyword>
<keyword evidence="3" id="KW-1185">Reference proteome</keyword>
<dbReference type="EMBL" id="UZAJ01041924">
    <property type="protein sequence ID" value="VDP21262.1"/>
    <property type="molecule type" value="Genomic_DNA"/>
</dbReference>
<accession>A0A183I6E4</accession>
<dbReference type="AlphaFoldDB" id="A0A183I6E4"/>
<gene>
    <name evidence="2" type="ORF">OFLC_LOCUS15306</name>
</gene>
<evidence type="ECO:0000256" key="1">
    <source>
        <dbReference type="SAM" id="SignalP"/>
    </source>
</evidence>
<name>A0A183I6E4_9BILA</name>
<evidence type="ECO:0000313" key="4">
    <source>
        <dbReference type="WBParaSite" id="OFLC_0001531701-mRNA-1"/>
    </source>
</evidence>
<dbReference type="Proteomes" id="UP000267606">
    <property type="component" value="Unassembled WGS sequence"/>
</dbReference>
<feature type="signal peptide" evidence="1">
    <location>
        <begin position="1"/>
        <end position="28"/>
    </location>
</feature>
<protein>
    <submittedName>
        <fullName evidence="4">Secreted protein</fullName>
    </submittedName>
</protein>
<proteinExistence type="predicted"/>
<reference evidence="2 3" key="2">
    <citation type="submission" date="2018-11" db="EMBL/GenBank/DDBJ databases">
        <authorList>
            <consortium name="Pathogen Informatics"/>
        </authorList>
    </citation>
    <scope>NUCLEOTIDE SEQUENCE [LARGE SCALE GENOMIC DNA]</scope>
</reference>
<organism evidence="4">
    <name type="scientific">Onchocerca flexuosa</name>
    <dbReference type="NCBI Taxonomy" id="387005"/>
    <lineage>
        <taxon>Eukaryota</taxon>
        <taxon>Metazoa</taxon>
        <taxon>Ecdysozoa</taxon>
        <taxon>Nematoda</taxon>
        <taxon>Chromadorea</taxon>
        <taxon>Rhabditida</taxon>
        <taxon>Spirurina</taxon>
        <taxon>Spiruromorpha</taxon>
        <taxon>Filarioidea</taxon>
        <taxon>Onchocercidae</taxon>
        <taxon>Onchocerca</taxon>
    </lineage>
</organism>
<evidence type="ECO:0000313" key="2">
    <source>
        <dbReference type="EMBL" id="VDP21262.1"/>
    </source>
</evidence>